<dbReference type="Pfam" id="PF02055">
    <property type="entry name" value="Glyco_hydro_30"/>
    <property type="match status" value="1"/>
</dbReference>
<evidence type="ECO:0000256" key="7">
    <source>
        <dbReference type="ARBA" id="ARBA00022801"/>
    </source>
</evidence>
<dbReference type="GO" id="GO:0005102">
    <property type="term" value="F:signaling receptor binding"/>
    <property type="evidence" value="ECO:0007669"/>
    <property type="project" value="UniProtKB-ARBA"/>
</dbReference>
<dbReference type="SUPFAM" id="SSF51445">
    <property type="entry name" value="(Trans)glycosidases"/>
    <property type="match status" value="1"/>
</dbReference>
<dbReference type="GO" id="GO:0030163">
    <property type="term" value="P:protein catabolic process"/>
    <property type="evidence" value="ECO:0007669"/>
    <property type="project" value="UniProtKB-ARBA"/>
</dbReference>
<dbReference type="PANTHER" id="PTHR11069">
    <property type="entry name" value="GLUCOSYLCERAMIDASE"/>
    <property type="match status" value="1"/>
</dbReference>
<keyword evidence="6 11" id="KW-0732">Signal</keyword>
<comment type="caution">
    <text evidence="14">The sequence shown here is derived from an EMBL/GenBank/DDBJ whole genome shotgun (WGS) entry which is preliminary data.</text>
</comment>
<dbReference type="GO" id="GO:0005764">
    <property type="term" value="C:lysosome"/>
    <property type="evidence" value="ECO:0007669"/>
    <property type="project" value="UniProtKB-ARBA"/>
</dbReference>
<evidence type="ECO:0000259" key="12">
    <source>
        <dbReference type="Pfam" id="PF02055"/>
    </source>
</evidence>
<comment type="pathway">
    <text evidence="2">Sphingolipid metabolism.</text>
</comment>
<dbReference type="PANTHER" id="PTHR11069:SF23">
    <property type="entry name" value="LYSOSOMAL ACID GLUCOSYLCERAMIDASE"/>
    <property type="match status" value="1"/>
</dbReference>
<feature type="chain" id="PRO_5041973448" description="Glucosylceramidase" evidence="11">
    <location>
        <begin position="31"/>
        <end position="486"/>
    </location>
</feature>
<dbReference type="InterPro" id="IPR001139">
    <property type="entry name" value="Glyco_hydro_30"/>
</dbReference>
<accession>A0AAD9JJ59</accession>
<dbReference type="GO" id="GO:0006680">
    <property type="term" value="P:glucosylceramide catabolic process"/>
    <property type="evidence" value="ECO:0007669"/>
    <property type="project" value="UniProtKB-ARBA"/>
</dbReference>
<dbReference type="SUPFAM" id="SSF51011">
    <property type="entry name" value="Glycosyl hydrolase domain"/>
    <property type="match status" value="1"/>
</dbReference>
<dbReference type="GO" id="GO:0051246">
    <property type="term" value="P:regulation of protein metabolic process"/>
    <property type="evidence" value="ECO:0007669"/>
    <property type="project" value="UniProtKB-ARBA"/>
</dbReference>
<keyword evidence="9 10" id="KW-0443">Lipid metabolism</keyword>
<dbReference type="InterPro" id="IPR033453">
    <property type="entry name" value="Glyco_hydro_30_TIM-barrel"/>
</dbReference>
<reference evidence="14" key="1">
    <citation type="journal article" date="2023" name="Mol. Biol. Evol.">
        <title>Third-Generation Sequencing Reveals the Adaptive Role of the Epigenome in Three Deep-Sea Polychaetes.</title>
        <authorList>
            <person name="Perez M."/>
            <person name="Aroh O."/>
            <person name="Sun Y."/>
            <person name="Lan Y."/>
            <person name="Juniper S.K."/>
            <person name="Young C.R."/>
            <person name="Angers B."/>
            <person name="Qian P.Y."/>
        </authorList>
    </citation>
    <scope>NUCLEOTIDE SEQUENCE</scope>
    <source>
        <strain evidence="14">P08H-3</strain>
    </source>
</reference>
<evidence type="ECO:0000256" key="3">
    <source>
        <dbReference type="ARBA" id="ARBA00005189"/>
    </source>
</evidence>
<evidence type="ECO:0000313" key="14">
    <source>
        <dbReference type="EMBL" id="KAK2154004.1"/>
    </source>
</evidence>
<keyword evidence="10" id="KW-0326">Glycosidase</keyword>
<evidence type="ECO:0000256" key="9">
    <source>
        <dbReference type="ARBA" id="ARBA00023098"/>
    </source>
</evidence>
<dbReference type="InterPro" id="IPR033452">
    <property type="entry name" value="GH30_C"/>
</dbReference>
<dbReference type="FunFam" id="3.20.20.80:FF:000030">
    <property type="entry name" value="Lysosomal acid glucosylceramidase"/>
    <property type="match status" value="1"/>
</dbReference>
<dbReference type="Gene3D" id="3.20.20.80">
    <property type="entry name" value="Glycosidases"/>
    <property type="match status" value="1"/>
</dbReference>
<dbReference type="PRINTS" id="PR00843">
    <property type="entry name" value="GLHYDRLASE30"/>
</dbReference>
<evidence type="ECO:0000256" key="6">
    <source>
        <dbReference type="ARBA" id="ARBA00022729"/>
    </source>
</evidence>
<comment type="similarity">
    <text evidence="4 10">Belongs to the glycosyl hydrolase 30 family.</text>
</comment>
<dbReference type="GO" id="GO:0004348">
    <property type="term" value="F:glucosylceramidase activity"/>
    <property type="evidence" value="ECO:0007669"/>
    <property type="project" value="UniProtKB-EC"/>
</dbReference>
<dbReference type="InterPro" id="IPR017853">
    <property type="entry name" value="GH"/>
</dbReference>
<dbReference type="EC" id="3.2.1.45" evidence="5 10"/>
<dbReference type="GO" id="GO:0016241">
    <property type="term" value="P:regulation of macroautophagy"/>
    <property type="evidence" value="ECO:0007669"/>
    <property type="project" value="UniProtKB-ARBA"/>
</dbReference>
<dbReference type="Proteomes" id="UP001208570">
    <property type="component" value="Unassembled WGS sequence"/>
</dbReference>
<evidence type="ECO:0000256" key="2">
    <source>
        <dbReference type="ARBA" id="ARBA00004991"/>
    </source>
</evidence>
<evidence type="ECO:0000256" key="5">
    <source>
        <dbReference type="ARBA" id="ARBA00012658"/>
    </source>
</evidence>
<evidence type="ECO:0000256" key="10">
    <source>
        <dbReference type="RuleBase" id="RU361188"/>
    </source>
</evidence>
<comment type="catalytic activity">
    <reaction evidence="1">
        <text>a beta-D-glucosyl-(1&lt;-&gt;1')-N-acylsphing-4-enine + H2O = an N-acylsphing-4-enine + D-glucose</text>
        <dbReference type="Rhea" id="RHEA:13269"/>
        <dbReference type="ChEBI" id="CHEBI:4167"/>
        <dbReference type="ChEBI" id="CHEBI:15377"/>
        <dbReference type="ChEBI" id="CHEBI:22801"/>
        <dbReference type="ChEBI" id="CHEBI:52639"/>
        <dbReference type="EC" id="3.2.1.45"/>
    </reaction>
    <physiologicalReaction direction="left-to-right" evidence="1">
        <dbReference type="Rhea" id="RHEA:13270"/>
    </physiologicalReaction>
</comment>
<keyword evidence="8 10" id="KW-0746">Sphingolipid metabolism</keyword>
<dbReference type="GO" id="GO:0006066">
    <property type="term" value="P:alcohol metabolic process"/>
    <property type="evidence" value="ECO:0007669"/>
    <property type="project" value="UniProtKB-ARBA"/>
</dbReference>
<keyword evidence="7 10" id="KW-0378">Hydrolase</keyword>
<dbReference type="GO" id="GO:0005774">
    <property type="term" value="C:vacuolar membrane"/>
    <property type="evidence" value="ECO:0007669"/>
    <property type="project" value="UniProtKB-ARBA"/>
</dbReference>
<feature type="domain" description="Glycosyl hydrolase family 30 TIM-barrel" evidence="12">
    <location>
        <begin position="126"/>
        <end position="415"/>
    </location>
</feature>
<name>A0AAD9JJ59_9ANNE</name>
<proteinExistence type="inferred from homology"/>
<dbReference type="GO" id="GO:0008202">
    <property type="term" value="P:steroid metabolic process"/>
    <property type="evidence" value="ECO:0007669"/>
    <property type="project" value="UniProtKB-ARBA"/>
</dbReference>
<dbReference type="EMBL" id="JAODUP010000279">
    <property type="protein sequence ID" value="KAK2154004.1"/>
    <property type="molecule type" value="Genomic_DNA"/>
</dbReference>
<evidence type="ECO:0000313" key="15">
    <source>
        <dbReference type="Proteomes" id="UP001208570"/>
    </source>
</evidence>
<feature type="signal peptide" evidence="11">
    <location>
        <begin position="1"/>
        <end position="30"/>
    </location>
</feature>
<evidence type="ECO:0000259" key="13">
    <source>
        <dbReference type="Pfam" id="PF17189"/>
    </source>
</evidence>
<dbReference type="GO" id="GO:0016758">
    <property type="term" value="F:hexosyltransferase activity"/>
    <property type="evidence" value="ECO:0007669"/>
    <property type="project" value="UniProtKB-ARBA"/>
</dbReference>
<evidence type="ECO:0000256" key="8">
    <source>
        <dbReference type="ARBA" id="ARBA00022919"/>
    </source>
</evidence>
<dbReference type="GO" id="GO:0010605">
    <property type="term" value="P:negative regulation of macromolecule metabolic process"/>
    <property type="evidence" value="ECO:0007669"/>
    <property type="project" value="UniProtKB-ARBA"/>
</dbReference>
<feature type="domain" description="Glycosyl hydrolase family 30 beta sandwich" evidence="13">
    <location>
        <begin position="418"/>
        <end position="483"/>
    </location>
</feature>
<organism evidence="14 15">
    <name type="scientific">Paralvinella palmiformis</name>
    <dbReference type="NCBI Taxonomy" id="53620"/>
    <lineage>
        <taxon>Eukaryota</taxon>
        <taxon>Metazoa</taxon>
        <taxon>Spiralia</taxon>
        <taxon>Lophotrochozoa</taxon>
        <taxon>Annelida</taxon>
        <taxon>Polychaeta</taxon>
        <taxon>Sedentaria</taxon>
        <taxon>Canalipalpata</taxon>
        <taxon>Terebellida</taxon>
        <taxon>Terebelliformia</taxon>
        <taxon>Alvinellidae</taxon>
        <taxon>Paralvinella</taxon>
    </lineage>
</organism>
<gene>
    <name evidence="14" type="ORF">LSH36_279g01008</name>
</gene>
<evidence type="ECO:0000256" key="4">
    <source>
        <dbReference type="ARBA" id="ARBA00005382"/>
    </source>
</evidence>
<dbReference type="Pfam" id="PF17189">
    <property type="entry name" value="Glyco_hydro_30C"/>
    <property type="match status" value="1"/>
</dbReference>
<dbReference type="AlphaFoldDB" id="A0AAD9JJ59"/>
<protein>
    <recommendedName>
        <fullName evidence="5 10">Glucosylceramidase</fullName>
        <ecNumber evidence="5 10">3.2.1.45</ecNumber>
    </recommendedName>
</protein>
<evidence type="ECO:0000256" key="1">
    <source>
        <dbReference type="ARBA" id="ARBA00001013"/>
    </source>
</evidence>
<keyword evidence="15" id="KW-1185">Reference proteome</keyword>
<sequence>MYISASELRFYIVRLLTTSVLLGLSEPLLSKPCVKKDFGDGIVCICNATYCDTIEQNIHLNSTNYAIYRTTKSGDRLLKNVYKFKKQQSTHSGGTTFTVDRDTKFQKIIGFGGAFTDAAGINIASLSDFQLLNFSLKLEDYKYKIPYIHQAQALNKRKIKLFASPWSAPGWLKASGKMAGGGPLLGRAGDKFHKIWATYFVRFLEDYKKENLTIWGITAQNEPLSGFLPNYAFQTMAFTAESQAGFIAKDLGPALHNHGFEKVKLLIMDDQRTALPRWPKMVMSNPEAAKYVSGVGVHWYMDFIYPPYALSLTHEEVPELFILYTEACEGYQTWLKVKPVILGSWQRFETYVQNIMDDLENWVSGWTDWNLALDMEGGPNWVKNFVDSPVIVNKDKDEFYKQPTYYALAHFSKFLPADSYRISLKSNTKQSTSQLQSLAFSTPEGSTVVIVSNPGSTEQQYDIIDVNRGTIPGVSPANSLLTYVWW</sequence>
<evidence type="ECO:0000256" key="11">
    <source>
        <dbReference type="SAM" id="SignalP"/>
    </source>
</evidence>
<dbReference type="GO" id="GO:0032006">
    <property type="term" value="P:regulation of TOR signaling"/>
    <property type="evidence" value="ECO:0007669"/>
    <property type="project" value="UniProtKB-ARBA"/>
</dbReference>
<dbReference type="GO" id="GO:0042391">
    <property type="term" value="P:regulation of membrane potential"/>
    <property type="evidence" value="ECO:0007669"/>
    <property type="project" value="UniProtKB-ARBA"/>
</dbReference>
<dbReference type="GO" id="GO:0006914">
    <property type="term" value="P:autophagy"/>
    <property type="evidence" value="ECO:0007669"/>
    <property type="project" value="UniProtKB-ARBA"/>
</dbReference>
<comment type="pathway">
    <text evidence="3">Lipid metabolism.</text>
</comment>
<dbReference type="GO" id="GO:0007040">
    <property type="term" value="P:lysosome organization"/>
    <property type="evidence" value="ECO:0007669"/>
    <property type="project" value="UniProtKB-ARBA"/>
</dbReference>